<dbReference type="EMBL" id="BDSA01000012">
    <property type="protein sequence ID" value="GBE63045.1"/>
    <property type="molecule type" value="Genomic_DNA"/>
</dbReference>
<comment type="caution">
    <text evidence="2">The sequence shown here is derived from an EMBL/GenBank/DDBJ whole genome shotgun (WGS) entry which is preliminary data.</text>
</comment>
<keyword evidence="1" id="KW-0812">Transmembrane</keyword>
<keyword evidence="1" id="KW-1133">Transmembrane helix</keyword>
<name>A0A2H6KJ73_9APIC</name>
<dbReference type="VEuPathDB" id="PiroplasmaDB:BOVATA_045380"/>
<proteinExistence type="predicted"/>
<dbReference type="GeneID" id="39876815"/>
<dbReference type="RefSeq" id="XP_028869288.1">
    <property type="nucleotide sequence ID" value="XM_029013455.1"/>
</dbReference>
<evidence type="ECO:0008006" key="4">
    <source>
        <dbReference type="Google" id="ProtNLM"/>
    </source>
</evidence>
<gene>
    <name evidence="2" type="ORF">BOVATA_045380</name>
</gene>
<evidence type="ECO:0000256" key="1">
    <source>
        <dbReference type="SAM" id="Phobius"/>
    </source>
</evidence>
<organism evidence="2 3">
    <name type="scientific">Babesia ovata</name>
    <dbReference type="NCBI Taxonomy" id="189622"/>
    <lineage>
        <taxon>Eukaryota</taxon>
        <taxon>Sar</taxon>
        <taxon>Alveolata</taxon>
        <taxon>Apicomplexa</taxon>
        <taxon>Aconoidasida</taxon>
        <taxon>Piroplasmida</taxon>
        <taxon>Babesiidae</taxon>
        <taxon>Babesia</taxon>
    </lineage>
</organism>
<sequence>MAFLHSVLNDVYEKQPYKVGKESHLKSVVDALNEKLCSGHDGFQGVITEVATRVGRYNREVERSNRKIKSKIERLLEQVGEEFESMITKIPGEEIFGKLQYIGEQVSDAKLFAENYVGYGATFESRLQPLEQNINDLNSQCKNNVINARKQIKHETERLRKLSEKEWKDLKSMEMKITTVLQKLGVDVNAHISREVKTLVENLKALVQKIKDLLNDTFKKLSNYIFELEKWMKNADTMVNSAMEGTTEIADKKPGKNNQEMINAKAGQVKDWSGWLERYISELTRLTGEVDVRITALAGAFSEIKDETNKNIKGILEHVRGKVGEIKEGVIGNGSGQDDSIDYNWSELQRQITALVNQISGTEYSSYGLKKIVKEVEKYAQGFSKNDRSRENKFQGMVKQWVDDIMKNNEMVKKKLWEHASSGSPLRYSNLGHLQNPLKDRIMNVVGAEANEAGELVTSEIQKPGIDSITTNLNAVKSGIDHFSTKLGMKLTTDRSGALIQEIIQPLSQPSGLLPRTTTSNPASLTCAVEAALAALHATAKRNVDDISTIITQYYLGNVHDAIRNVNKINKHIDGQGDEADDYGKKIDDALRKVQQPLNSLHSQVNEATGHPAGSSGKPNHAKNLDEAIEAVKNKAVELTTGDTTAMATLSDQIKSNLVALTGEFAIAGKKVIEQLEKLKREISLNKDGEGLHKIHKQLKELHGVAVTEALSAAEKFLKPDAYKLRDETIEKLRGQVDKEIENAKKLMIKQAQKIYVTSVRDLLTEYCKKCHNELSSLPQQITDDLTSGFKGFMKTLEGKPTSVATRRRSVTDQPGKLEEFKNAVTSISPTSFTAADFKNLAAAITTYIHPIYEDVMRQITPLPPPRIQTPTEDLNVDKLTDTKKAFDTLLTHLIGNGNRQYNYDNDFFKKYDALKIAVENLDPSQFANPRHPELLDAVGKALQGFTGELQKAYINMYDSRVFLEDLTKKDETVKTATSGKSQSPNEPQIILTPYGEKCSKVCLTVLINLHDYFGRLRIHCESNGFSKKMNAITELGILLKKFGYNVATDRKEQNGELRNSPEMQGQHIIRELAKPISSADTNEHLPKCPSRENTKGNINLLVILRCLHSHIDDLFRVGHISTFAAKKRPSSIYEMLTWLTGLQYNSVYHSLLHDGVSGLLDTPDKPITGDAEGFDVPVFDYHSSYLKAYPTKITYNDFERAVEDICSNSYDLLVSIVGTGDSYAKYGCDYFCNSFGLHYPTSGEDCLHSLLDVLRRLFPVLRFLNMQCGLDTQQNGWAACLYGKDIMTTKSQCTDHSITKPNCEAHCQPNGHSNTKPNCQPTCRPNSPLMSYLNDCLPGCLPHELTSVGCTSVCLTCPKLKKGMPCLTPLGFRAFSTSTKTGSDLCKLIKSFFGNDLVSALFCLVTKPPASLPEHFGFALCLVRKWQNTGGYPLKTAIESSIETLSIKLHDNPRAVTDALRKAYGSSHSDHGKHDGKSADLSSLSMTMSCSDQQCAPYLNCLYSDAYRFLVHKNSDTYVSWVIYLSFIFHEYLKDLYNALTNISCSNWGCRKCQHQGTTCKAGQHGTSVTSCNCASVVSCNAVMPTLYQCGYTFGDALQLSDRNSRKTCFRLVDQLRKVIHSNYFTELFDKCDDFLLQIRKPFMSLLLALWSLSLLYLLHITVVRLDVLRIRSHLRSPASHRIAAQSLLAAARVKALANVKYFSP</sequence>
<evidence type="ECO:0000313" key="3">
    <source>
        <dbReference type="Proteomes" id="UP000236319"/>
    </source>
</evidence>
<reference evidence="2 3" key="1">
    <citation type="journal article" date="2017" name="BMC Genomics">
        <title>Whole-genome assembly of Babesia ovata and comparative genomics between closely related pathogens.</title>
        <authorList>
            <person name="Yamagishi J."/>
            <person name="Asada M."/>
            <person name="Hakimi H."/>
            <person name="Tanaka T.Q."/>
            <person name="Sugimoto C."/>
            <person name="Kawazu S."/>
        </authorList>
    </citation>
    <scope>NUCLEOTIDE SEQUENCE [LARGE SCALE GENOMIC DNA]</scope>
    <source>
        <strain evidence="2 3">Miyake</strain>
    </source>
</reference>
<keyword evidence="1" id="KW-0472">Membrane</keyword>
<keyword evidence="3" id="KW-1185">Reference proteome</keyword>
<evidence type="ECO:0000313" key="2">
    <source>
        <dbReference type="EMBL" id="GBE63045.1"/>
    </source>
</evidence>
<protein>
    <recommendedName>
        <fullName evidence="4">C3H1-type domain-containing protein</fullName>
    </recommendedName>
</protein>
<dbReference type="Proteomes" id="UP000236319">
    <property type="component" value="Unassembled WGS sequence"/>
</dbReference>
<accession>A0A2H6KJ73</accession>
<feature type="transmembrane region" description="Helical" evidence="1">
    <location>
        <begin position="1644"/>
        <end position="1667"/>
    </location>
</feature>